<dbReference type="SUPFAM" id="SSF52540">
    <property type="entry name" value="P-loop containing nucleoside triphosphate hydrolases"/>
    <property type="match status" value="1"/>
</dbReference>
<evidence type="ECO:0000259" key="1">
    <source>
        <dbReference type="Pfam" id="PF13538"/>
    </source>
</evidence>
<gene>
    <name evidence="2" type="ORF">SAMEA2275694_01846</name>
</gene>
<dbReference type="CDD" id="cd18809">
    <property type="entry name" value="SF1_C_RecD"/>
    <property type="match status" value="1"/>
</dbReference>
<dbReference type="InterPro" id="IPR027417">
    <property type="entry name" value="P-loop_NTPase"/>
</dbReference>
<evidence type="ECO:0000313" key="2">
    <source>
        <dbReference type="EMBL" id="SHX20936.1"/>
    </source>
</evidence>
<proteinExistence type="predicted"/>
<name>A0A9Q7SD93_9MYCO</name>
<dbReference type="AlphaFoldDB" id="A0A9Q7SD93"/>
<comment type="caution">
    <text evidence="2">The sequence shown here is derived from an EMBL/GenBank/DDBJ whole genome shotgun (WGS) entry which is preliminary data.</text>
</comment>
<organism evidence="2 3">
    <name type="scientific">Mycobacteroides abscessus subsp. bolletii</name>
    <dbReference type="NCBI Taxonomy" id="319705"/>
    <lineage>
        <taxon>Bacteria</taxon>
        <taxon>Bacillati</taxon>
        <taxon>Actinomycetota</taxon>
        <taxon>Actinomycetes</taxon>
        <taxon>Mycobacteriales</taxon>
        <taxon>Mycobacteriaceae</taxon>
        <taxon>Mycobacteroides</taxon>
        <taxon>Mycobacteroides abscessus</taxon>
    </lineage>
</organism>
<protein>
    <submittedName>
        <fullName evidence="2">TrwC relaxase</fullName>
    </submittedName>
</protein>
<dbReference type="Proteomes" id="UP000185183">
    <property type="component" value="Unassembled WGS sequence"/>
</dbReference>
<evidence type="ECO:0000313" key="3">
    <source>
        <dbReference type="Proteomes" id="UP000185183"/>
    </source>
</evidence>
<sequence>MAIIDTNNNLIACERLDDKARAVFDQTYFREHVSLGYAVTVHSAQGVTADTSIAVLSGATSRNLLYVAMTRGRHANIAHIYEHSTEAGEFSHERPSRTHVAQRGDSHEAATLVHGILCNDEQAITAHDYASHTADEALPQRVRSLLNTRAAADKYRRDSYQAWKSVTQERDCSRVEAQARDIDRRQHRSADYGLEL</sequence>
<dbReference type="EMBL" id="FSFA01000002">
    <property type="protein sequence ID" value="SHX20936.1"/>
    <property type="molecule type" value="Genomic_DNA"/>
</dbReference>
<feature type="domain" description="UvrD-like helicase C-terminal" evidence="1">
    <location>
        <begin position="36"/>
        <end position="74"/>
    </location>
</feature>
<dbReference type="InterPro" id="IPR027785">
    <property type="entry name" value="UvrD-like_helicase_C"/>
</dbReference>
<dbReference type="Pfam" id="PF13538">
    <property type="entry name" value="UvrD_C_2"/>
    <property type="match status" value="1"/>
</dbReference>
<accession>A0A9Q7SD93</accession>
<reference evidence="2 3" key="1">
    <citation type="submission" date="2016-11" db="EMBL/GenBank/DDBJ databases">
        <authorList>
            <consortium name="Pathogen Informatics"/>
        </authorList>
    </citation>
    <scope>NUCLEOTIDE SEQUENCE [LARGE SCALE GENOMIC DNA]</scope>
    <source>
        <strain evidence="2 3">968</strain>
    </source>
</reference>
<dbReference type="Gene3D" id="3.40.50.300">
    <property type="entry name" value="P-loop containing nucleotide triphosphate hydrolases"/>
    <property type="match status" value="1"/>
</dbReference>
<dbReference type="RefSeq" id="WP_074357674.1">
    <property type="nucleotide sequence ID" value="NZ_FSCP01000003.1"/>
</dbReference>